<dbReference type="Gene3D" id="3.90.79.10">
    <property type="entry name" value="Nucleoside Triphosphate Pyrophosphohydrolase"/>
    <property type="match status" value="1"/>
</dbReference>
<dbReference type="PROSITE" id="PS51462">
    <property type="entry name" value="NUDIX"/>
    <property type="match status" value="1"/>
</dbReference>
<feature type="domain" description="Nudix hydrolase" evidence="3">
    <location>
        <begin position="1"/>
        <end position="133"/>
    </location>
</feature>
<keyword evidence="2" id="KW-0378">Hydrolase</keyword>
<accession>A0A510I5A8</accession>
<protein>
    <submittedName>
        <fullName evidence="4">DNA mismatch repair protein MutT</fullName>
    </submittedName>
</protein>
<sequence>MKQQRAGVVLINRNFQLLLIERNKDGRHYHVFPGGSVENDESIVEAAKREALEETSIVLDLLEHVFEIRNQARIEHYFLSYVDNPTVRLGCGPEQQRSSDTNQYKLKWVGYEEIAPLNLYPIEAKKLCLRNKEWFGGR</sequence>
<evidence type="ECO:0000259" key="3">
    <source>
        <dbReference type="PROSITE" id="PS51462"/>
    </source>
</evidence>
<dbReference type="AlphaFoldDB" id="A0A510I5A8"/>
<dbReference type="PANTHER" id="PTHR43046:SF14">
    <property type="entry name" value="MUTT_NUDIX FAMILY PROTEIN"/>
    <property type="match status" value="1"/>
</dbReference>
<evidence type="ECO:0000313" key="4">
    <source>
        <dbReference type="EMBL" id="BBL88894.1"/>
    </source>
</evidence>
<dbReference type="InterPro" id="IPR015797">
    <property type="entry name" value="NUDIX_hydrolase-like_dom_sf"/>
</dbReference>
<dbReference type="Pfam" id="PF00293">
    <property type="entry name" value="NUDIX"/>
    <property type="match status" value="1"/>
</dbReference>
<name>A0A510I5A8_9VIBR</name>
<evidence type="ECO:0000256" key="2">
    <source>
        <dbReference type="ARBA" id="ARBA00022801"/>
    </source>
</evidence>
<dbReference type="PANTHER" id="PTHR43046">
    <property type="entry name" value="GDP-MANNOSE MANNOSYL HYDROLASE"/>
    <property type="match status" value="1"/>
</dbReference>
<evidence type="ECO:0000313" key="5">
    <source>
        <dbReference type="Proteomes" id="UP000315115"/>
    </source>
</evidence>
<gene>
    <name evidence="4" type="ORF">VroAM7_15470</name>
</gene>
<dbReference type="Proteomes" id="UP000315115">
    <property type="component" value="Chromosome 1"/>
</dbReference>
<dbReference type="GO" id="GO:0016787">
    <property type="term" value="F:hydrolase activity"/>
    <property type="evidence" value="ECO:0007669"/>
    <property type="project" value="UniProtKB-KW"/>
</dbReference>
<dbReference type="InterPro" id="IPR000086">
    <property type="entry name" value="NUDIX_hydrolase_dom"/>
</dbReference>
<dbReference type="RefSeq" id="WP_143692507.1">
    <property type="nucleotide sequence ID" value="NZ_AP019798.1"/>
</dbReference>
<proteinExistence type="predicted"/>
<evidence type="ECO:0000256" key="1">
    <source>
        <dbReference type="ARBA" id="ARBA00001946"/>
    </source>
</evidence>
<organism evidence="4 5">
    <name type="scientific">Vibrio rotiferianus</name>
    <dbReference type="NCBI Taxonomy" id="190895"/>
    <lineage>
        <taxon>Bacteria</taxon>
        <taxon>Pseudomonadati</taxon>
        <taxon>Pseudomonadota</taxon>
        <taxon>Gammaproteobacteria</taxon>
        <taxon>Vibrionales</taxon>
        <taxon>Vibrionaceae</taxon>
        <taxon>Vibrio</taxon>
    </lineage>
</organism>
<dbReference type="EMBL" id="AP019798">
    <property type="protein sequence ID" value="BBL88894.1"/>
    <property type="molecule type" value="Genomic_DNA"/>
</dbReference>
<comment type="cofactor">
    <cofactor evidence="1">
        <name>Mg(2+)</name>
        <dbReference type="ChEBI" id="CHEBI:18420"/>
    </cofactor>
</comment>
<reference evidence="5" key="1">
    <citation type="submission" date="2019-07" db="EMBL/GenBank/DDBJ databases">
        <title>Complete Genome Sequences of Vibrion rotiferianus strain AM7.</title>
        <authorList>
            <person name="Miyazaki K."/>
            <person name="Wiseschart A."/>
            <person name="Pootanakit K."/>
            <person name="Ishimori K."/>
            <person name="Kitahara K."/>
        </authorList>
    </citation>
    <scope>NUCLEOTIDE SEQUENCE [LARGE SCALE GENOMIC DNA]</scope>
    <source>
        <strain evidence="5">AM7</strain>
    </source>
</reference>
<dbReference type="SUPFAM" id="SSF55811">
    <property type="entry name" value="Nudix"/>
    <property type="match status" value="1"/>
</dbReference>